<protein>
    <submittedName>
        <fullName evidence="1">Uncharacterized protein</fullName>
    </submittedName>
</protein>
<gene>
    <name evidence="1" type="ORF">B0A81_04115</name>
</gene>
<evidence type="ECO:0000313" key="1">
    <source>
        <dbReference type="EMBL" id="OXB10201.1"/>
    </source>
</evidence>
<comment type="caution">
    <text evidence="1">The sequence shown here is derived from an EMBL/GenBank/DDBJ whole genome shotgun (WGS) entry which is preliminary data.</text>
</comment>
<reference evidence="1 2" key="1">
    <citation type="submission" date="2016-11" db="EMBL/GenBank/DDBJ databases">
        <title>Whole genomes of Flavobacteriaceae.</title>
        <authorList>
            <person name="Stine C."/>
            <person name="Li C."/>
            <person name="Tadesse D."/>
        </authorList>
    </citation>
    <scope>NUCLEOTIDE SEQUENCE [LARGE SCALE GENOMIC DNA]</scope>
    <source>
        <strain evidence="1 2">CCUG 60112</strain>
    </source>
</reference>
<sequence length="145" mass="16486">MLTIFSAVSAFVLAYKADIATKVIASATYDVLKNTIDFSSLKERIKKFFKNETEVDTYLETICSQKSVNTSKPQRDIEDVFESVTGEKYNEDIFSEIKEWIKENESVLTQVSTMKFNNTNGFNIGVQNAKKNIINISGDYKPNQK</sequence>
<proteinExistence type="predicted"/>
<dbReference type="EMBL" id="MUHD01000006">
    <property type="protein sequence ID" value="OXB10201.1"/>
    <property type="molecule type" value="Genomic_DNA"/>
</dbReference>
<dbReference type="RefSeq" id="WP_089056837.1">
    <property type="nucleotide sequence ID" value="NZ_MUHD01000006.1"/>
</dbReference>
<evidence type="ECO:0000313" key="2">
    <source>
        <dbReference type="Proteomes" id="UP000198381"/>
    </source>
</evidence>
<name>A0ABX4CXY6_9FLAO</name>
<accession>A0ABX4CXY6</accession>
<dbReference type="Proteomes" id="UP000198381">
    <property type="component" value="Unassembled WGS sequence"/>
</dbReference>
<organism evidence="1 2">
    <name type="scientific">Flavobacterium plurextorum</name>
    <dbReference type="NCBI Taxonomy" id="1114867"/>
    <lineage>
        <taxon>Bacteria</taxon>
        <taxon>Pseudomonadati</taxon>
        <taxon>Bacteroidota</taxon>
        <taxon>Flavobacteriia</taxon>
        <taxon>Flavobacteriales</taxon>
        <taxon>Flavobacteriaceae</taxon>
        <taxon>Flavobacterium</taxon>
    </lineage>
</organism>
<keyword evidence="2" id="KW-1185">Reference proteome</keyword>